<organism evidence="1">
    <name type="scientific">Sinorhizobium medicae</name>
    <dbReference type="NCBI Taxonomy" id="110321"/>
    <lineage>
        <taxon>Bacteria</taxon>
        <taxon>Pseudomonadati</taxon>
        <taxon>Pseudomonadota</taxon>
        <taxon>Alphaproteobacteria</taxon>
        <taxon>Hyphomicrobiales</taxon>
        <taxon>Rhizobiaceae</taxon>
        <taxon>Sinorhizobium/Ensifer group</taxon>
        <taxon>Sinorhizobium</taxon>
    </lineage>
</organism>
<dbReference type="SUPFAM" id="SSF53474">
    <property type="entry name" value="alpha/beta-Hydrolases"/>
    <property type="match status" value="1"/>
</dbReference>
<accession>A0A508WU50</accession>
<reference evidence="1" key="1">
    <citation type="submission" date="2019-06" db="EMBL/GenBank/DDBJ databases">
        <authorList>
            <person name="Le Quere A."/>
            <person name="Colella S."/>
        </authorList>
    </citation>
    <scope>NUCLEOTIDE SEQUENCE</scope>
    <source>
        <strain evidence="1">EmedicaeMD41</strain>
    </source>
</reference>
<proteinExistence type="predicted"/>
<dbReference type="EMBL" id="CABFNB010000083">
    <property type="protein sequence ID" value="VTZ60755.1"/>
    <property type="molecule type" value="Genomic_DNA"/>
</dbReference>
<gene>
    <name evidence="1" type="ORF">EMEDMD4_190015</name>
</gene>
<dbReference type="Gene3D" id="3.40.50.1820">
    <property type="entry name" value="alpha/beta hydrolase"/>
    <property type="match status" value="1"/>
</dbReference>
<name>A0A508WU50_9HYPH</name>
<sequence length="91" mass="10043">MRESAALPARIWHSIYYEQLAYDPSPLFQDISAATLILRGEKDTIATEAHQAQMKDAIDGAELISVPGHGHNIHWEAPAKVAHLITFLEGP</sequence>
<keyword evidence="1" id="KW-0378">Hydrolase</keyword>
<dbReference type="AlphaFoldDB" id="A0A508WU50"/>
<evidence type="ECO:0000313" key="1">
    <source>
        <dbReference type="EMBL" id="VTZ60755.1"/>
    </source>
</evidence>
<dbReference type="InterPro" id="IPR029058">
    <property type="entry name" value="AB_hydrolase_fold"/>
</dbReference>
<protein>
    <submittedName>
        <fullName evidence="1">Alpha/beta hydrolase</fullName>
    </submittedName>
</protein>
<dbReference type="Proteomes" id="UP000507954">
    <property type="component" value="Unassembled WGS sequence"/>
</dbReference>
<dbReference type="GO" id="GO:0016787">
    <property type="term" value="F:hydrolase activity"/>
    <property type="evidence" value="ECO:0007669"/>
    <property type="project" value="UniProtKB-KW"/>
</dbReference>